<protein>
    <recommendedName>
        <fullName evidence="2">KfrA N-terminal DNA-binding domain-containing protein</fullName>
    </recommendedName>
</protein>
<gene>
    <name evidence="1" type="ORF">ENJ65_03310</name>
</gene>
<sequence>MDQAELELQLKVWKDLAISKQILMSAATDALGLNPDCSPDKLKEALDKTIKQGMNADIIVSEAREKANQAEAIMEKKMAANDKALAAAEAIKAGAIAAQKKSENDMSVERAAHIQEMKKIKALIAEKESALKAIKKSLGDSPENVVKKLKTLKKQ</sequence>
<proteinExistence type="predicted"/>
<organism evidence="1">
    <name type="scientific">Candidatus Tenderia electrophaga</name>
    <dbReference type="NCBI Taxonomy" id="1748243"/>
    <lineage>
        <taxon>Bacteria</taxon>
        <taxon>Pseudomonadati</taxon>
        <taxon>Pseudomonadota</taxon>
        <taxon>Gammaproteobacteria</taxon>
        <taxon>Candidatus Tenderiales</taxon>
        <taxon>Candidatus Tenderiaceae</taxon>
        <taxon>Candidatus Tenderia</taxon>
    </lineage>
</organism>
<dbReference type="AlphaFoldDB" id="A0A832J3G9"/>
<name>A0A832J3G9_9GAMM</name>
<dbReference type="EMBL" id="DRNF01000208">
    <property type="protein sequence ID" value="HHJ80642.1"/>
    <property type="molecule type" value="Genomic_DNA"/>
</dbReference>
<evidence type="ECO:0000313" key="1">
    <source>
        <dbReference type="EMBL" id="HHJ80642.1"/>
    </source>
</evidence>
<comment type="caution">
    <text evidence="1">The sequence shown here is derived from an EMBL/GenBank/DDBJ whole genome shotgun (WGS) entry which is preliminary data.</text>
</comment>
<accession>A0A832J3G9</accession>
<evidence type="ECO:0008006" key="2">
    <source>
        <dbReference type="Google" id="ProtNLM"/>
    </source>
</evidence>
<reference evidence="1" key="1">
    <citation type="journal article" date="2020" name="mSystems">
        <title>Genome- and Community-Level Interaction Insights into Carbon Utilization and Element Cycling Functions of Hydrothermarchaeota in Hydrothermal Sediment.</title>
        <authorList>
            <person name="Zhou Z."/>
            <person name="Liu Y."/>
            <person name="Xu W."/>
            <person name="Pan J."/>
            <person name="Luo Z.H."/>
            <person name="Li M."/>
        </authorList>
    </citation>
    <scope>NUCLEOTIDE SEQUENCE [LARGE SCALE GENOMIC DNA]</scope>
    <source>
        <strain evidence="1">HyVt-505</strain>
    </source>
</reference>
<dbReference type="Proteomes" id="UP000885832">
    <property type="component" value="Unassembled WGS sequence"/>
</dbReference>
<feature type="non-terminal residue" evidence="1">
    <location>
        <position position="155"/>
    </location>
</feature>